<accession>A0A5E4CNT1</accession>
<feature type="compositionally biased region" description="Polar residues" evidence="1">
    <location>
        <begin position="99"/>
        <end position="110"/>
    </location>
</feature>
<keyword evidence="3" id="KW-1185">Reference proteome</keyword>
<feature type="non-terminal residue" evidence="2">
    <location>
        <position position="151"/>
    </location>
</feature>
<reference evidence="2" key="1">
    <citation type="submission" date="2019-04" db="EMBL/GenBank/DDBJ databases">
        <authorList>
            <person name="Alioto T."/>
            <person name="Alioto T."/>
        </authorList>
    </citation>
    <scope>NUCLEOTIDE SEQUENCE [LARGE SCALE GENOMIC DNA]</scope>
</reference>
<dbReference type="AlphaFoldDB" id="A0A5E4CNT1"/>
<organism evidence="2 3">
    <name type="scientific">Marmota monax</name>
    <name type="common">Woodchuck</name>
    <dbReference type="NCBI Taxonomy" id="9995"/>
    <lineage>
        <taxon>Eukaryota</taxon>
        <taxon>Metazoa</taxon>
        <taxon>Chordata</taxon>
        <taxon>Craniata</taxon>
        <taxon>Vertebrata</taxon>
        <taxon>Euteleostomi</taxon>
        <taxon>Mammalia</taxon>
        <taxon>Eutheria</taxon>
        <taxon>Euarchontoglires</taxon>
        <taxon>Glires</taxon>
        <taxon>Rodentia</taxon>
        <taxon>Sciuromorpha</taxon>
        <taxon>Sciuridae</taxon>
        <taxon>Xerinae</taxon>
        <taxon>Marmotini</taxon>
        <taxon>Marmota</taxon>
    </lineage>
</organism>
<proteinExistence type="predicted"/>
<feature type="region of interest" description="Disordered" evidence="1">
    <location>
        <begin position="1"/>
        <end position="130"/>
    </location>
</feature>
<protein>
    <submittedName>
        <fullName evidence="2">Uncharacterized protein</fullName>
    </submittedName>
</protein>
<evidence type="ECO:0000256" key="1">
    <source>
        <dbReference type="SAM" id="MobiDB-lite"/>
    </source>
</evidence>
<gene>
    <name evidence="2" type="ORF">MONAX_5E029010</name>
</gene>
<dbReference type="EMBL" id="CABDUW010001607">
    <property type="protein sequence ID" value="VTJ82950.1"/>
    <property type="molecule type" value="Genomic_DNA"/>
</dbReference>
<comment type="caution">
    <text evidence="2">The sequence shown here is derived from an EMBL/GenBank/DDBJ whole genome shotgun (WGS) entry which is preliminary data.</text>
</comment>
<name>A0A5E4CNT1_MARMO</name>
<evidence type="ECO:0000313" key="2">
    <source>
        <dbReference type="EMBL" id="VTJ82950.1"/>
    </source>
</evidence>
<sequence>PGKYYTSGYSGVSPKLEHESRQNRNPGDEVPRNPRPKSQGKGDSMRPRSHLPCPTVRPFTTPVGPGPTVLCVSPTGHAEGWRGQRGKKGGRGRLEGPENTRNATALSTKGISGMEKDRAAGSRGPGSWPKAACLQGYFAGTGTRAVAGPDR</sequence>
<feature type="compositionally biased region" description="Basic and acidic residues" evidence="1">
    <location>
        <begin position="15"/>
        <end position="32"/>
    </location>
</feature>
<feature type="non-terminal residue" evidence="2">
    <location>
        <position position="1"/>
    </location>
</feature>
<feature type="compositionally biased region" description="Low complexity" evidence="1">
    <location>
        <begin position="54"/>
        <end position="69"/>
    </location>
</feature>
<dbReference type="Proteomes" id="UP000335636">
    <property type="component" value="Unassembled WGS sequence"/>
</dbReference>
<evidence type="ECO:0000313" key="3">
    <source>
        <dbReference type="Proteomes" id="UP000335636"/>
    </source>
</evidence>